<evidence type="ECO:0000256" key="5">
    <source>
        <dbReference type="ARBA" id="ARBA00014422"/>
    </source>
</evidence>
<evidence type="ECO:0000256" key="10">
    <source>
        <dbReference type="ARBA" id="ARBA00023239"/>
    </source>
</evidence>
<dbReference type="FunFam" id="3.40.50.970:FF:000024">
    <property type="entry name" value="Pyruvate decarboxylase isozyme"/>
    <property type="match status" value="1"/>
</dbReference>
<dbReference type="PANTHER" id="PTHR43452">
    <property type="entry name" value="PYRUVATE DECARBOXYLASE"/>
    <property type="match status" value="1"/>
</dbReference>
<evidence type="ECO:0000259" key="16">
    <source>
        <dbReference type="Pfam" id="PF02776"/>
    </source>
</evidence>
<feature type="binding site" evidence="11">
    <location>
        <position position="155"/>
    </location>
    <ligand>
        <name>pyruvate</name>
        <dbReference type="ChEBI" id="CHEBI:15361"/>
        <label>2</label>
        <note>allosteric activator</note>
    </ligand>
</feature>
<dbReference type="SUPFAM" id="SSF52518">
    <property type="entry name" value="Thiamin diphosphate-binding fold (THDP-binding)"/>
    <property type="match status" value="2"/>
</dbReference>
<dbReference type="PIRSF" id="PIRSF036565">
    <property type="entry name" value="Pyruvt_ip_decrb"/>
    <property type="match status" value="1"/>
</dbReference>
<protein>
    <recommendedName>
        <fullName evidence="5">Pyruvate decarboxylase</fullName>
        <ecNumber evidence="4">4.1.1.1</ecNumber>
    </recommendedName>
</protein>
<sequence length="551" mass="60132">MPLAAYLWRRIRQLGVQSIMGVPGDMNLELLDYLDDDGLEWVGNANELNAAYAADGYSRMKGCPGVLVTTMGVGELSALNGVAGAYTEHVKLIHIVGTTGTGAQKARAMIHHCLGPNPDHRIYSKISGPVRMAHCWLDNAKTATAEIDRVIRVCYLKSLPVYIFVPLDFTHVPVSASSLDQPLTITPQTDDDACASAVNAVIDRIAMSKTPSIVVDTLVHRFGATSILNRLLDQLDIPTFTTPMGKSIVPEDRSYFHGVYNGQVSLPGIASAIEVSSDLVIDIGFLHSDSNTGGHSRLLTRVFQALTTDPIPRNLLRRRIIHLPTPSVPSDEDAKHITQSWIWKRIGAMAQPGDIIIAESGTAQFGFSDAVFGPGVQYITQIYFGSIGYSVPACLGAAIAQREMGSEAASQRPGRTILVVGDGSLQLTVQEIGTMIKLGLKNIIIVVINNNGYTIERAIHGPERGYNDIATWNHQLLLNTFGDKYGKVNSRVVNTKESFEKVISSPEYLDLASIQLLEVIMDKMDVPWRLKAQIDLINQHNTRITKQDNGV</sequence>
<dbReference type="InterPro" id="IPR012001">
    <property type="entry name" value="Thiamin_PyroP_enz_TPP-bd_dom"/>
</dbReference>
<proteinExistence type="inferred from homology"/>
<evidence type="ECO:0000256" key="9">
    <source>
        <dbReference type="ARBA" id="ARBA00023052"/>
    </source>
</evidence>
<keyword evidence="18" id="KW-1185">Reference proteome</keyword>
<evidence type="ECO:0000256" key="3">
    <source>
        <dbReference type="ARBA" id="ARBA00007812"/>
    </source>
</evidence>
<dbReference type="GO" id="GO:0005829">
    <property type="term" value="C:cytosol"/>
    <property type="evidence" value="ECO:0007669"/>
    <property type="project" value="TreeGrafter"/>
</dbReference>
<dbReference type="Pfam" id="PF00205">
    <property type="entry name" value="TPP_enzyme_M"/>
    <property type="match status" value="1"/>
</dbReference>
<dbReference type="InterPro" id="IPR029061">
    <property type="entry name" value="THDP-binding"/>
</dbReference>
<keyword evidence="6 12" id="KW-0479">Metal-binding</keyword>
<keyword evidence="8 12" id="KW-0460">Magnesium</keyword>
<dbReference type="STRING" id="1450537.A0A395HYT4"/>
<comment type="catalytic activity">
    <reaction evidence="1">
        <text>a 2-oxocarboxylate + H(+) = an aldehyde + CO2</text>
        <dbReference type="Rhea" id="RHEA:11628"/>
        <dbReference type="ChEBI" id="CHEBI:15378"/>
        <dbReference type="ChEBI" id="CHEBI:16526"/>
        <dbReference type="ChEBI" id="CHEBI:17478"/>
        <dbReference type="ChEBI" id="CHEBI:35179"/>
        <dbReference type="EC" id="4.1.1.1"/>
    </reaction>
</comment>
<dbReference type="Pfam" id="PF02776">
    <property type="entry name" value="TPP_enzyme_N"/>
    <property type="match status" value="1"/>
</dbReference>
<dbReference type="AlphaFoldDB" id="A0A395HYT4"/>
<dbReference type="InterPro" id="IPR029035">
    <property type="entry name" value="DHS-like_NAD/FAD-binding_dom"/>
</dbReference>
<evidence type="ECO:0000256" key="8">
    <source>
        <dbReference type="ARBA" id="ARBA00022842"/>
    </source>
</evidence>
<feature type="binding site" evidence="12">
    <location>
        <position position="450"/>
    </location>
    <ligand>
        <name>Mg(2+)</name>
        <dbReference type="ChEBI" id="CHEBI:18420"/>
    </ligand>
</feature>
<dbReference type="InterPro" id="IPR012000">
    <property type="entry name" value="Thiamin_PyroP_enz_cen_dom"/>
</dbReference>
<keyword evidence="17" id="KW-0670">Pyruvate</keyword>
<dbReference type="GeneID" id="37203256"/>
<keyword evidence="10" id="KW-0456">Lyase</keyword>
<dbReference type="Pfam" id="PF02775">
    <property type="entry name" value="TPP_enzyme_C"/>
    <property type="match status" value="1"/>
</dbReference>
<feature type="binding site" evidence="12">
    <location>
        <position position="452"/>
    </location>
    <ligand>
        <name>Mg(2+)</name>
        <dbReference type="ChEBI" id="CHEBI:18420"/>
    </ligand>
</feature>
<dbReference type="GO" id="GO:0004737">
    <property type="term" value="F:pyruvate decarboxylase activity"/>
    <property type="evidence" value="ECO:0007669"/>
    <property type="project" value="UniProtKB-EC"/>
</dbReference>
<evidence type="ECO:0000313" key="18">
    <source>
        <dbReference type="Proteomes" id="UP000248961"/>
    </source>
</evidence>
<dbReference type="RefSeq" id="XP_025551779.1">
    <property type="nucleotide sequence ID" value="XM_025698967.1"/>
</dbReference>
<dbReference type="InterPro" id="IPR011766">
    <property type="entry name" value="TPP_enzyme_TPP-bd"/>
</dbReference>
<feature type="binding site" evidence="11">
    <location>
        <position position="25"/>
    </location>
    <ligand>
        <name>pyruvate</name>
        <dbReference type="ChEBI" id="CHEBI:15361"/>
        <label>1</label>
        <note>substrate; ligand shared between two neighboring subunits</note>
    </ligand>
</feature>
<feature type="binding site" evidence="11">
    <location>
        <position position="456"/>
    </location>
    <ligand>
        <name>pyruvate</name>
        <dbReference type="ChEBI" id="CHEBI:15361"/>
        <label>1</label>
        <note>substrate; ligand shared between two neighboring subunits</note>
    </ligand>
</feature>
<dbReference type="FunFam" id="3.40.50.970:FF:000019">
    <property type="entry name" value="Pyruvate decarboxylase isozyme"/>
    <property type="match status" value="1"/>
</dbReference>
<keyword evidence="9 13" id="KW-0786">Thiamine pyrophosphate</keyword>
<reference evidence="17 18" key="1">
    <citation type="submission" date="2018-02" db="EMBL/GenBank/DDBJ databases">
        <title>The genomes of Aspergillus section Nigri reveals drivers in fungal speciation.</title>
        <authorList>
            <consortium name="DOE Joint Genome Institute"/>
            <person name="Vesth T.C."/>
            <person name="Nybo J."/>
            <person name="Theobald S."/>
            <person name="Brandl J."/>
            <person name="Frisvad J.C."/>
            <person name="Nielsen K.F."/>
            <person name="Lyhne E.K."/>
            <person name="Kogle M.E."/>
            <person name="Kuo A."/>
            <person name="Riley R."/>
            <person name="Clum A."/>
            <person name="Nolan M."/>
            <person name="Lipzen A."/>
            <person name="Salamov A."/>
            <person name="Henrissat B."/>
            <person name="Wiebenga A."/>
            <person name="De vries R.P."/>
            <person name="Grigoriev I.V."/>
            <person name="Mortensen U.H."/>
            <person name="Andersen M.R."/>
            <person name="Baker S.E."/>
        </authorList>
    </citation>
    <scope>NUCLEOTIDE SEQUENCE [LARGE SCALE GENOMIC DNA]</scope>
    <source>
        <strain evidence="17 18">CBS 101889</strain>
    </source>
</reference>
<dbReference type="InterPro" id="IPR012110">
    <property type="entry name" value="PDC/IPDC-like"/>
</dbReference>
<feature type="binding site" evidence="12">
    <location>
        <position position="422"/>
    </location>
    <ligand>
        <name>Mg(2+)</name>
        <dbReference type="ChEBI" id="CHEBI:18420"/>
    </ligand>
</feature>
<dbReference type="OrthoDB" id="308383at2759"/>
<dbReference type="Gene3D" id="3.40.50.1220">
    <property type="entry name" value="TPP-binding domain"/>
    <property type="match status" value="1"/>
</dbReference>
<comment type="cofactor">
    <cofactor evidence="2">
        <name>thiamine diphosphate</name>
        <dbReference type="ChEBI" id="CHEBI:58937"/>
    </cofactor>
</comment>
<evidence type="ECO:0000256" key="13">
    <source>
        <dbReference type="RuleBase" id="RU362132"/>
    </source>
</evidence>
<evidence type="ECO:0000256" key="1">
    <source>
        <dbReference type="ARBA" id="ARBA00001041"/>
    </source>
</evidence>
<dbReference type="InterPro" id="IPR047213">
    <property type="entry name" value="TPP_PYR_PDC_IPDC-like"/>
</dbReference>
<dbReference type="GO" id="GO:0000949">
    <property type="term" value="P:aromatic amino acid family catabolic process to alcohol via Ehrlich pathway"/>
    <property type="evidence" value="ECO:0007669"/>
    <property type="project" value="TreeGrafter"/>
</dbReference>
<feature type="domain" description="Thiamine pyrophosphate enzyme TPP-binding" evidence="15">
    <location>
        <begin position="375"/>
        <end position="484"/>
    </location>
</feature>
<dbReference type="EC" id="4.1.1.1" evidence="4"/>
<accession>A0A395HYT4</accession>
<dbReference type="EMBL" id="KZ824282">
    <property type="protein sequence ID" value="RAL12625.1"/>
    <property type="molecule type" value="Genomic_DNA"/>
</dbReference>
<evidence type="ECO:0000259" key="15">
    <source>
        <dbReference type="Pfam" id="PF02775"/>
    </source>
</evidence>
<feature type="binding site" evidence="11">
    <location>
        <position position="112"/>
    </location>
    <ligand>
        <name>pyruvate</name>
        <dbReference type="ChEBI" id="CHEBI:15361"/>
        <label>1</label>
        <note>substrate; ligand shared between two neighboring subunits</note>
    </ligand>
</feature>
<dbReference type="GO" id="GO:0000287">
    <property type="term" value="F:magnesium ion binding"/>
    <property type="evidence" value="ECO:0007669"/>
    <property type="project" value="InterPro"/>
</dbReference>
<gene>
    <name evidence="17" type="ORF">BO97DRAFT_451180</name>
</gene>
<dbReference type="InterPro" id="IPR047214">
    <property type="entry name" value="TPP_PDC_IPDC"/>
</dbReference>
<comment type="similarity">
    <text evidence="3 13">Belongs to the TPP enzyme family.</text>
</comment>
<evidence type="ECO:0000256" key="11">
    <source>
        <dbReference type="PIRSR" id="PIRSR036565-1"/>
    </source>
</evidence>
<evidence type="ECO:0000256" key="2">
    <source>
        <dbReference type="ARBA" id="ARBA00001964"/>
    </source>
</evidence>
<dbReference type="Gene3D" id="3.40.50.970">
    <property type="match status" value="2"/>
</dbReference>
<dbReference type="PANTHER" id="PTHR43452:SF30">
    <property type="entry name" value="PYRUVATE DECARBOXYLASE ISOZYME 1-RELATED"/>
    <property type="match status" value="1"/>
</dbReference>
<dbReference type="SUPFAM" id="SSF52467">
    <property type="entry name" value="DHS-like NAD/FAD-binding domain"/>
    <property type="match status" value="1"/>
</dbReference>
<evidence type="ECO:0000256" key="4">
    <source>
        <dbReference type="ARBA" id="ARBA00013202"/>
    </source>
</evidence>
<dbReference type="VEuPathDB" id="FungiDB:BO97DRAFT_451180"/>
<evidence type="ECO:0000256" key="7">
    <source>
        <dbReference type="ARBA" id="ARBA00022793"/>
    </source>
</evidence>
<dbReference type="Proteomes" id="UP000248961">
    <property type="component" value="Unassembled WGS sequence"/>
</dbReference>
<evidence type="ECO:0000256" key="6">
    <source>
        <dbReference type="ARBA" id="ARBA00022723"/>
    </source>
</evidence>
<evidence type="ECO:0000313" key="17">
    <source>
        <dbReference type="EMBL" id="RAL12625.1"/>
    </source>
</evidence>
<organism evidence="17 18">
    <name type="scientific">Aspergillus homomorphus (strain CBS 101889)</name>
    <dbReference type="NCBI Taxonomy" id="1450537"/>
    <lineage>
        <taxon>Eukaryota</taxon>
        <taxon>Fungi</taxon>
        <taxon>Dikarya</taxon>
        <taxon>Ascomycota</taxon>
        <taxon>Pezizomycotina</taxon>
        <taxon>Eurotiomycetes</taxon>
        <taxon>Eurotiomycetidae</taxon>
        <taxon>Eurotiales</taxon>
        <taxon>Aspergillaceae</taxon>
        <taxon>Aspergillus</taxon>
        <taxon>Aspergillus subgen. Circumdati</taxon>
    </lineage>
</organism>
<feature type="domain" description="Thiamine pyrophosphate enzyme central" evidence="14">
    <location>
        <begin position="198"/>
        <end position="321"/>
    </location>
</feature>
<keyword evidence="7" id="KW-0210">Decarboxylase</keyword>
<name>A0A395HYT4_ASPHC</name>
<dbReference type="GO" id="GO:0005634">
    <property type="term" value="C:nucleus"/>
    <property type="evidence" value="ECO:0007669"/>
    <property type="project" value="TreeGrafter"/>
</dbReference>
<dbReference type="CDD" id="cd02005">
    <property type="entry name" value="TPP_PDC_IPDC"/>
    <property type="match status" value="1"/>
</dbReference>
<dbReference type="GO" id="GO:0030976">
    <property type="term" value="F:thiamine pyrophosphate binding"/>
    <property type="evidence" value="ECO:0007669"/>
    <property type="project" value="InterPro"/>
</dbReference>
<evidence type="ECO:0000259" key="14">
    <source>
        <dbReference type="Pfam" id="PF00205"/>
    </source>
</evidence>
<evidence type="ECO:0000256" key="12">
    <source>
        <dbReference type="PIRSR" id="PIRSR036565-2"/>
    </source>
</evidence>
<comment type="cofactor">
    <cofactor evidence="12">
        <name>Mg(2+)</name>
        <dbReference type="ChEBI" id="CHEBI:18420"/>
    </cofactor>
    <text evidence="12">Binds 1 Mg(2+) per subunit.</text>
</comment>
<dbReference type="CDD" id="cd07038">
    <property type="entry name" value="TPP_PYR_PDC_IPDC_like"/>
    <property type="match status" value="1"/>
</dbReference>
<feature type="domain" description="Thiamine pyrophosphate enzyme N-terminal TPP-binding" evidence="16">
    <location>
        <begin position="3"/>
        <end position="109"/>
    </location>
</feature>